<keyword evidence="8" id="KW-1185">Reference proteome</keyword>
<dbReference type="EC" id="1.5.3.19" evidence="7"/>
<proteinExistence type="inferred from homology"/>
<dbReference type="SUPFAM" id="SSF54373">
    <property type="entry name" value="FAD-linked reductases, C-terminal domain"/>
    <property type="match status" value="1"/>
</dbReference>
<dbReference type="SUPFAM" id="SSF101790">
    <property type="entry name" value="Aminomethyltransferase beta-barrel domain"/>
    <property type="match status" value="1"/>
</dbReference>
<dbReference type="Gene3D" id="2.40.30.110">
    <property type="entry name" value="Aminomethyltransferase beta-barrel domains"/>
    <property type="match status" value="1"/>
</dbReference>
<accession>A0ABZ2BVT3</accession>
<dbReference type="InterPro" id="IPR028896">
    <property type="entry name" value="GcvT/YgfZ/DmdA"/>
</dbReference>
<dbReference type="InterPro" id="IPR006222">
    <property type="entry name" value="GCVT_N"/>
</dbReference>
<feature type="domain" description="FAD dependent oxidoreductase central" evidence="6">
    <location>
        <begin position="368"/>
        <end position="419"/>
    </location>
</feature>
<dbReference type="PANTHER" id="PTHR43757:SF2">
    <property type="entry name" value="AMINOMETHYLTRANSFERASE, MITOCHONDRIAL"/>
    <property type="match status" value="1"/>
</dbReference>
<dbReference type="RefSeq" id="WP_187430075.1">
    <property type="nucleotide sequence ID" value="NZ_CP143423.1"/>
</dbReference>
<dbReference type="InterPro" id="IPR027266">
    <property type="entry name" value="TrmE/GcvT-like"/>
</dbReference>
<name>A0ABZ2BVT3_9RHOB</name>
<evidence type="ECO:0000259" key="3">
    <source>
        <dbReference type="Pfam" id="PF01266"/>
    </source>
</evidence>
<dbReference type="Gene3D" id="3.50.50.60">
    <property type="entry name" value="FAD/NAD(P)-binding domain"/>
    <property type="match status" value="1"/>
</dbReference>
<gene>
    <name evidence="7" type="primary">abo_4</name>
    <name evidence="7" type="ORF">ROLI_023610</name>
</gene>
<dbReference type="Gene3D" id="3.30.9.10">
    <property type="entry name" value="D-Amino Acid Oxidase, subunit A, domain 2"/>
    <property type="match status" value="1"/>
</dbReference>
<dbReference type="InterPro" id="IPR032503">
    <property type="entry name" value="FAO_M"/>
</dbReference>
<dbReference type="Proteomes" id="UP001318682">
    <property type="component" value="Chromosome"/>
</dbReference>
<comment type="similarity">
    <text evidence="1">Belongs to the GcvT family.</text>
</comment>
<evidence type="ECO:0000313" key="8">
    <source>
        <dbReference type="Proteomes" id="UP001318682"/>
    </source>
</evidence>
<dbReference type="InterPro" id="IPR036188">
    <property type="entry name" value="FAD/NAD-bd_sf"/>
</dbReference>
<feature type="domain" description="Aminomethyltransferase C-terminal" evidence="5">
    <location>
        <begin position="718"/>
        <end position="798"/>
    </location>
</feature>
<dbReference type="SUPFAM" id="SSF103025">
    <property type="entry name" value="Folate-binding domain"/>
    <property type="match status" value="1"/>
</dbReference>
<protein>
    <submittedName>
        <fullName evidence="7">4-methylaminobutanoate oxidase (Formaldehyde-forming)</fullName>
        <ecNumber evidence="7">1.5.3.19</ecNumber>
    </submittedName>
</protein>
<reference evidence="8" key="2">
    <citation type="submission" date="2024-01" db="EMBL/GenBank/DDBJ databases">
        <title>Roseobacter fucihabitans sp. nov., isolated from the brown alga Fucus spiralis.</title>
        <authorList>
            <person name="Hahnke S."/>
            <person name="Berger M."/>
            <person name="Schlingloff A."/>
            <person name="Athale I."/>
            <person name="Neumann-Schaal M."/>
            <person name="Adenaya A."/>
            <person name="Poehlein A."/>
            <person name="Daniel R."/>
            <person name="Pertersen J."/>
            <person name="Brinkhoff T."/>
        </authorList>
    </citation>
    <scope>NUCLEOTIDE SEQUENCE [LARGE SCALE GENOMIC DNA]</scope>
    <source>
        <strain evidence="8">B14</strain>
    </source>
</reference>
<sequence length="806" mass="89229">MRTHAQAVVIGGGVIGCSILYHLTKLGWREVVLLERDELTSGSTWHAAANIHGLHDSTNISRIQHYTMNLYKALEEETGQSCGVFQPGSLYLAQTVEREHQLRLQAAKAKLYGMNFHEISRDEAERLHPLVNFDGIRCIMWEPDGGNVDPSGVTNAYAAGARQNGAEIIRFCPVTATEQQGDGTWIVRTPKGDIATEWVINAAGLWGREVAALAGIALPLQPTEHQYFVTETITEIAALDRRLPSVADRDGEYYLRQEGKGLLVGAYEKDVRFWAEDGTPQGFGHELFADDLERIEENMMRAIDRVPAVGLAGIKRVINGPMIWSPDSNVLFGPVPELSNYFCCNGIIPGFSQSGGMGLLAADWIVAGETRYDMFAWDMARFGLWADKSFTKARVGDQYANRFKIHFPNEERTAGRPMRKRPAYDFQKDLGAVFGLNYGWEHPLWYAPSPEMRETEGFTRQNWWQPVGQECKMLRDTAGIIDIANFAKYLCKGPGAQNWLNAVFANTVPHAVGRSCLTPLIGKNGGIAGDFTVTRVAEEEFWIIGSGMAERYHKRFFKSVPLPDGTTFESKTEEMCGFNVAGPKSREMLQPLADTSLATQDFSFMRSMWMRVGGIRVLALRVSFTGDLGWELYCAAQYQPRLLQTLLQAGDAVGAGPVGSRALMSLRLEKGYGSWGREYSPEYWPQEVGLERLCKTEKEFLNSQAVVRTLANEPREKLVLLALEDGPTNASNADATGGEPIFMDGKGVGRVTSGAYGYCVGMSLAMGFVKGVKPGDAVDVMVLGQPHRARILHEPPFDPQGLRLRG</sequence>
<dbReference type="Pfam" id="PF16350">
    <property type="entry name" value="FAO_M"/>
    <property type="match status" value="1"/>
</dbReference>
<evidence type="ECO:0000259" key="5">
    <source>
        <dbReference type="Pfam" id="PF08669"/>
    </source>
</evidence>
<dbReference type="InterPro" id="IPR006076">
    <property type="entry name" value="FAD-dep_OxRdtase"/>
</dbReference>
<dbReference type="SUPFAM" id="SSF51905">
    <property type="entry name" value="FAD/NAD(P)-binding domain"/>
    <property type="match status" value="1"/>
</dbReference>
<organism evidence="7 8">
    <name type="scientific">Roseobacter fucihabitans</name>
    <dbReference type="NCBI Taxonomy" id="1537242"/>
    <lineage>
        <taxon>Bacteria</taxon>
        <taxon>Pseudomonadati</taxon>
        <taxon>Pseudomonadota</taxon>
        <taxon>Alphaproteobacteria</taxon>
        <taxon>Rhodobacterales</taxon>
        <taxon>Roseobacteraceae</taxon>
        <taxon>Roseobacter</taxon>
    </lineage>
</organism>
<dbReference type="InterPro" id="IPR013977">
    <property type="entry name" value="GcvT_C"/>
</dbReference>
<evidence type="ECO:0000256" key="2">
    <source>
        <dbReference type="ARBA" id="ARBA00023002"/>
    </source>
</evidence>
<evidence type="ECO:0000256" key="1">
    <source>
        <dbReference type="ARBA" id="ARBA00008609"/>
    </source>
</evidence>
<feature type="domain" description="GCVT N-terminal" evidence="4">
    <location>
        <begin position="424"/>
        <end position="698"/>
    </location>
</feature>
<reference evidence="7 8" key="1">
    <citation type="submission" date="2015-07" db="EMBL/GenBank/DDBJ databases">
        <authorList>
            <person name="Voget S."/>
            <person name="Dogs M."/>
            <person name="Brinkhoff T.H."/>
            <person name="Daniel R."/>
        </authorList>
    </citation>
    <scope>NUCLEOTIDE SEQUENCE [LARGE SCALE GENOMIC DNA]</scope>
    <source>
        <strain evidence="7 8">B14</strain>
    </source>
</reference>
<evidence type="ECO:0000259" key="4">
    <source>
        <dbReference type="Pfam" id="PF01571"/>
    </source>
</evidence>
<dbReference type="Pfam" id="PF01266">
    <property type="entry name" value="DAO"/>
    <property type="match status" value="1"/>
</dbReference>
<evidence type="ECO:0000259" key="6">
    <source>
        <dbReference type="Pfam" id="PF16350"/>
    </source>
</evidence>
<dbReference type="Pfam" id="PF01571">
    <property type="entry name" value="GCV_T"/>
    <property type="match status" value="1"/>
</dbReference>
<dbReference type="Gene3D" id="3.30.1360.120">
    <property type="entry name" value="Probable tRNA modification gtpase trme, domain 1"/>
    <property type="match status" value="1"/>
</dbReference>
<keyword evidence="2 7" id="KW-0560">Oxidoreductase</keyword>
<dbReference type="EMBL" id="CP143423">
    <property type="protein sequence ID" value="WVX49272.1"/>
    <property type="molecule type" value="Genomic_DNA"/>
</dbReference>
<dbReference type="PROSITE" id="PS51257">
    <property type="entry name" value="PROKAR_LIPOPROTEIN"/>
    <property type="match status" value="1"/>
</dbReference>
<evidence type="ECO:0000313" key="7">
    <source>
        <dbReference type="EMBL" id="WVX49272.1"/>
    </source>
</evidence>
<feature type="domain" description="FAD dependent oxidoreductase" evidence="3">
    <location>
        <begin position="7"/>
        <end position="364"/>
    </location>
</feature>
<dbReference type="GO" id="GO:0102317">
    <property type="term" value="F:4-methylaminobutyrate oxidase (demethylating) activity"/>
    <property type="evidence" value="ECO:0007669"/>
    <property type="project" value="UniProtKB-EC"/>
</dbReference>
<dbReference type="Pfam" id="PF08669">
    <property type="entry name" value="GCV_T_C"/>
    <property type="match status" value="1"/>
</dbReference>
<dbReference type="Gene3D" id="3.30.70.1400">
    <property type="entry name" value="Aminomethyltransferase beta-barrel domains"/>
    <property type="match status" value="1"/>
</dbReference>
<dbReference type="PANTHER" id="PTHR43757">
    <property type="entry name" value="AMINOMETHYLTRANSFERASE"/>
    <property type="match status" value="1"/>
</dbReference>
<dbReference type="InterPro" id="IPR029043">
    <property type="entry name" value="GcvT/YgfZ_C"/>
</dbReference>